<dbReference type="RefSeq" id="WP_065211222.1">
    <property type="nucleotide sequence ID" value="NZ_CP016179.1"/>
</dbReference>
<dbReference type="KEGG" id="vbr:A6E01_19805"/>
<accession>A0AAN0XZD2</accession>
<dbReference type="Proteomes" id="UP000092018">
    <property type="component" value="Plasmid unnamed1"/>
</dbReference>
<sequence length="63" mass="7130">MSNIPHTDEILEWIKTAKIEEHKHAESSICFLKQDIQADTENILDKLALELASLNATESADEH</sequence>
<reference evidence="1 2" key="1">
    <citation type="submission" date="2016-06" db="EMBL/GenBank/DDBJ databases">
        <title>Adaptive Radiation by Waves of Gene Transfer Leads to Fine-Scale Resource Partitioning in Marine Microbes.</title>
        <authorList>
            <person name="Hehemann J.-H."/>
            <person name="Arevalo P."/>
            <person name="Datta M.S."/>
            <person name="Yu X."/>
            <person name="Corzett C."/>
            <person name="Henschel A."/>
            <person name="Preheim S.P."/>
            <person name="Timberlake S."/>
            <person name="Alm E.J."/>
            <person name="Polz M.F."/>
        </authorList>
    </citation>
    <scope>NUCLEOTIDE SEQUENCE [LARGE SCALE GENOMIC DNA]</scope>
    <source>
        <strain evidence="1 2">FF50</strain>
        <plasmid evidence="1 2">unnamed1</plasmid>
    </source>
</reference>
<keyword evidence="1" id="KW-0614">Plasmid</keyword>
<organism evidence="1 2">
    <name type="scientific">Vibrio breoganii</name>
    <dbReference type="NCBI Taxonomy" id="553239"/>
    <lineage>
        <taxon>Bacteria</taxon>
        <taxon>Pseudomonadati</taxon>
        <taxon>Pseudomonadota</taxon>
        <taxon>Gammaproteobacteria</taxon>
        <taxon>Vibrionales</taxon>
        <taxon>Vibrionaceae</taxon>
        <taxon>Vibrio</taxon>
    </lineage>
</organism>
<evidence type="ECO:0000313" key="2">
    <source>
        <dbReference type="Proteomes" id="UP000092018"/>
    </source>
</evidence>
<gene>
    <name evidence="1" type="ORF">A6E01_19805</name>
</gene>
<geneLocation type="plasmid" evidence="1 2">
    <name>unnamed1</name>
</geneLocation>
<protein>
    <submittedName>
        <fullName evidence="1">Uncharacterized protein</fullName>
    </submittedName>
</protein>
<dbReference type="AlphaFoldDB" id="A0AAN0XZD2"/>
<dbReference type="EMBL" id="CP016179">
    <property type="protein sequence ID" value="ANO35460.1"/>
    <property type="molecule type" value="Genomic_DNA"/>
</dbReference>
<proteinExistence type="predicted"/>
<evidence type="ECO:0000313" key="1">
    <source>
        <dbReference type="EMBL" id="ANO35460.1"/>
    </source>
</evidence>
<name>A0AAN0XZD2_9VIBR</name>